<dbReference type="PANTHER" id="PTHR39217">
    <property type="match status" value="1"/>
</dbReference>
<protein>
    <recommendedName>
        <fullName evidence="1">Prokaryotic glutathione synthetase ATP-binding domain-containing protein</fullName>
    </recommendedName>
</protein>
<dbReference type="Pfam" id="PF02955">
    <property type="entry name" value="GSH-S_ATP"/>
    <property type="match status" value="1"/>
</dbReference>
<dbReference type="PANTHER" id="PTHR39217:SF1">
    <property type="entry name" value="GLUTATHIONE SYNTHETASE"/>
    <property type="match status" value="1"/>
</dbReference>
<dbReference type="SUPFAM" id="SSF56059">
    <property type="entry name" value="Glutathione synthetase ATP-binding domain-like"/>
    <property type="match status" value="1"/>
</dbReference>
<dbReference type="InterPro" id="IPR053191">
    <property type="entry name" value="DcsG_Biosynth_Enzyme"/>
</dbReference>
<dbReference type="RefSeq" id="WP_125067544.1">
    <property type="nucleotide sequence ID" value="NZ_CP032548.1"/>
</dbReference>
<dbReference type="AlphaFoldDB" id="A0A3S8R7L0"/>
<dbReference type="InterPro" id="IPR004218">
    <property type="entry name" value="GSHS_ATP-bd"/>
</dbReference>
<reference evidence="2 3" key="1">
    <citation type="submission" date="2018-09" db="EMBL/GenBank/DDBJ databases">
        <title>Insights into the microbiota of Asian seabass (Lates calcarifer) with tenacibaculosis symptoms and description of sp. nov. Tenacibaculum singaporense.</title>
        <authorList>
            <person name="Miyake S."/>
            <person name="Soh M."/>
            <person name="Azman M.N."/>
            <person name="Ngoh S.Y."/>
            <person name="Orban L."/>
        </authorList>
    </citation>
    <scope>NUCLEOTIDE SEQUENCE [LARGE SCALE GENOMIC DNA]</scope>
    <source>
        <strain evidence="2 3">DSM 106434</strain>
    </source>
</reference>
<proteinExistence type="predicted"/>
<dbReference type="Proteomes" id="UP000274593">
    <property type="component" value="Chromosome"/>
</dbReference>
<feature type="domain" description="Prokaryotic glutathione synthetase ATP-binding" evidence="1">
    <location>
        <begin position="139"/>
        <end position="244"/>
    </location>
</feature>
<keyword evidence="3" id="KW-1185">Reference proteome</keyword>
<gene>
    <name evidence="2" type="ORF">D6T69_09710</name>
</gene>
<evidence type="ECO:0000259" key="1">
    <source>
        <dbReference type="Pfam" id="PF02955"/>
    </source>
</evidence>
<dbReference type="KEGG" id="tsig:D6T69_09710"/>
<dbReference type="Gene3D" id="3.30.470.20">
    <property type="entry name" value="ATP-grasp fold, B domain"/>
    <property type="match status" value="1"/>
</dbReference>
<dbReference type="EMBL" id="CP032548">
    <property type="protein sequence ID" value="AZJ35779.1"/>
    <property type="molecule type" value="Genomic_DNA"/>
</dbReference>
<dbReference type="GO" id="GO:0005524">
    <property type="term" value="F:ATP binding"/>
    <property type="evidence" value="ECO:0007669"/>
    <property type="project" value="InterPro"/>
</dbReference>
<sequence>MKNYDVIILTDKRYVNPQNLDNYIQNVLDEDNYVKTALENQGLKVARLSWDDATFDWSTTKYILFRTTWDYFDRFPEFSKWLNTVSKQTTLLNSEKIIRWNIDKHYLQDLQQNGIHICESYFIEKGTQSTLKELSLKYDLKDFVLKPCISGAARHTYKINSENINEYEETFSSLITEEAMIIQPFQYNIIEKGEISLMVMNGKFTHAVLKIAKSGDFRVQDDFGGSVHNYIPTKEEIAFAENAVKACVETPIYARVDIFTDNYGKLAIAELELIEPELWFRNYPAAADELAKGIKQLTNKNEEVI</sequence>
<evidence type="ECO:0000313" key="3">
    <source>
        <dbReference type="Proteomes" id="UP000274593"/>
    </source>
</evidence>
<organism evidence="2 3">
    <name type="scientific">Tenacibaculum singaporense</name>
    <dbReference type="NCBI Taxonomy" id="2358479"/>
    <lineage>
        <taxon>Bacteria</taxon>
        <taxon>Pseudomonadati</taxon>
        <taxon>Bacteroidota</taxon>
        <taxon>Flavobacteriia</taxon>
        <taxon>Flavobacteriales</taxon>
        <taxon>Flavobacteriaceae</taxon>
        <taxon>Tenacibaculum</taxon>
    </lineage>
</organism>
<evidence type="ECO:0000313" key="2">
    <source>
        <dbReference type="EMBL" id="AZJ35779.1"/>
    </source>
</evidence>
<dbReference type="GO" id="GO:0004363">
    <property type="term" value="F:glutathione synthase activity"/>
    <property type="evidence" value="ECO:0007669"/>
    <property type="project" value="InterPro"/>
</dbReference>
<name>A0A3S8R7L0_9FLAO</name>
<accession>A0A3S8R7L0</accession>